<reference evidence="2 3" key="1">
    <citation type="submission" date="2018-04" db="EMBL/GenBank/DDBJ databases">
        <title>Genomic Encyclopedia of Archaeal and Bacterial Type Strains, Phase II (KMG-II): from individual species to whole genera.</title>
        <authorList>
            <person name="Goeker M."/>
        </authorList>
    </citation>
    <scope>NUCLEOTIDE SEQUENCE [LARGE SCALE GENOMIC DNA]</scope>
    <source>
        <strain evidence="2 3">DSM 21823</strain>
    </source>
</reference>
<dbReference type="AlphaFoldDB" id="A0A2T6B8E9"/>
<comment type="caution">
    <text evidence="2">The sequence shown here is derived from an EMBL/GenBank/DDBJ whole genome shotgun (WGS) entry which is preliminary data.</text>
</comment>
<evidence type="ECO:0000313" key="3">
    <source>
        <dbReference type="Proteomes" id="UP000244224"/>
    </source>
</evidence>
<sequence>MNRLPVSIQTLYADLVDKSWSGSYQSLIESGGTPYKQTIKGTDFWYLKGGMVNGYRRKDRYLGPDGPEIRKWITEHENLRDVRKTRIDMVRSLRNARIPAPDPVSGKVLSTLSEAGAFRMRGVVVGSVAFQTYAPMLGVRFEDATGQTGDLDLAQFHSISLAVDDSLQEDFLTTLKSVDPRFEANPSPIDGRRTLKYAIRVGREIEFSVDLLCPLRGPERERVTPLKAMRGDAQLLRYLDFLIYQETNAVSLYGLGVPVKVPAPERYAVHKLIVSQMRIDTADSQAKARKDLRQASALLEVLLEDRMYEVQEVWNEALSRGPSWQKKLLRGAGGLPSPVKEGLLRLTEVRVIDPFRDPEKPDLSGDPDKTR</sequence>
<organism evidence="2 3">
    <name type="scientific">Gemmobacter caeni</name>
    <dbReference type="NCBI Taxonomy" id="589035"/>
    <lineage>
        <taxon>Bacteria</taxon>
        <taxon>Pseudomonadati</taxon>
        <taxon>Pseudomonadota</taxon>
        <taxon>Alphaproteobacteria</taxon>
        <taxon>Rhodobacterales</taxon>
        <taxon>Paracoccaceae</taxon>
        <taxon>Gemmobacter</taxon>
    </lineage>
</organism>
<feature type="domain" description="Nucleotidyltransferase-like" evidence="1">
    <location>
        <begin position="105"/>
        <end position="318"/>
    </location>
</feature>
<dbReference type="Proteomes" id="UP000244224">
    <property type="component" value="Unassembled WGS sequence"/>
</dbReference>
<dbReference type="EMBL" id="QBKP01000002">
    <property type="protein sequence ID" value="PTX52334.1"/>
    <property type="molecule type" value="Genomic_DNA"/>
</dbReference>
<evidence type="ECO:0000313" key="2">
    <source>
        <dbReference type="EMBL" id="PTX52334.1"/>
    </source>
</evidence>
<accession>A0A2T6B8E9</accession>
<dbReference type="RefSeq" id="WP_108127691.1">
    <property type="nucleotide sequence ID" value="NZ_QBKP01000002.1"/>
</dbReference>
<dbReference type="OrthoDB" id="5469612at2"/>
<dbReference type="InterPro" id="IPR058575">
    <property type="entry name" value="NTP_transf_8_dom"/>
</dbReference>
<gene>
    <name evidence="2" type="ORF">C8N34_102113</name>
</gene>
<protein>
    <recommendedName>
        <fullName evidence="1">Nucleotidyltransferase-like domain-containing protein</fullName>
    </recommendedName>
</protein>
<dbReference type="PIRSF" id="PIRSF031854">
    <property type="entry name" value="UCP031854"/>
    <property type="match status" value="1"/>
</dbReference>
<dbReference type="Pfam" id="PF12281">
    <property type="entry name" value="NTP_transf_8"/>
    <property type="match status" value="1"/>
</dbReference>
<proteinExistence type="predicted"/>
<evidence type="ECO:0000259" key="1">
    <source>
        <dbReference type="Pfam" id="PF12281"/>
    </source>
</evidence>
<dbReference type="InterPro" id="IPR022550">
    <property type="entry name" value="NTP_transf_8"/>
</dbReference>
<name>A0A2T6B8E9_9RHOB</name>
<keyword evidence="3" id="KW-1185">Reference proteome</keyword>